<dbReference type="SUPFAM" id="SSF56235">
    <property type="entry name" value="N-terminal nucleophile aminohydrolases (Ntn hydrolases)"/>
    <property type="match status" value="1"/>
</dbReference>
<name>A0A212KI61_9FIRM</name>
<protein>
    <recommendedName>
        <fullName evidence="2">Conjugal transfer protein</fullName>
    </recommendedName>
</protein>
<evidence type="ECO:0000313" key="1">
    <source>
        <dbReference type="EMBL" id="SBW11416.1"/>
    </source>
</evidence>
<dbReference type="InterPro" id="IPR029055">
    <property type="entry name" value="Ntn_hydrolases_N"/>
</dbReference>
<organism evidence="1">
    <name type="scientific">uncultured Eubacteriales bacterium</name>
    <dbReference type="NCBI Taxonomy" id="172733"/>
    <lineage>
        <taxon>Bacteria</taxon>
        <taxon>Bacillati</taxon>
        <taxon>Bacillota</taxon>
        <taxon>Clostridia</taxon>
        <taxon>Eubacteriales</taxon>
        <taxon>environmental samples</taxon>
    </lineage>
</organism>
<gene>
    <name evidence="1" type="ORF">KL86CLO1_13267</name>
</gene>
<dbReference type="AlphaFoldDB" id="A0A212KI61"/>
<accession>A0A212KI61</accession>
<evidence type="ECO:0008006" key="2">
    <source>
        <dbReference type="Google" id="ProtNLM"/>
    </source>
</evidence>
<sequence>MCTRFVYNGNDMITGFNFDIDLAVWSHQVIREKERFYIGIKMPDGVYHSFHGINRNGNVGTLLYVHGNPAGNYIESNGCCTITDLTEQYIKNQISFDDALSIMKTKKIVYAPDATMQAMLSDQSGRALIVEPGIGYREEKERYALITNYSLLEPEITKSFVVPGDDRYQRAKHLLDRFGQDFSVSDAFSILHAVRQEGDWATRVSFVYSMKKQTVYYVFNNAFESILEYNFPT</sequence>
<dbReference type="Gene3D" id="3.60.60.10">
    <property type="entry name" value="Penicillin V Acylase, Chain A"/>
    <property type="match status" value="1"/>
</dbReference>
<proteinExistence type="predicted"/>
<reference evidence="1" key="1">
    <citation type="submission" date="2016-04" db="EMBL/GenBank/DDBJ databases">
        <authorList>
            <person name="Evans L.H."/>
            <person name="Alamgir A."/>
            <person name="Owens N."/>
            <person name="Weber N.D."/>
            <person name="Virtaneva K."/>
            <person name="Barbian K."/>
            <person name="Babar A."/>
            <person name="Rosenke K."/>
        </authorList>
    </citation>
    <scope>NUCLEOTIDE SEQUENCE</scope>
    <source>
        <strain evidence="1">86</strain>
    </source>
</reference>
<dbReference type="EMBL" id="FLUN01000001">
    <property type="protein sequence ID" value="SBW11416.1"/>
    <property type="molecule type" value="Genomic_DNA"/>
</dbReference>